<proteinExistence type="predicted"/>
<accession>A0AAN9V8C8</accession>
<evidence type="ECO:0000313" key="2">
    <source>
        <dbReference type="Proteomes" id="UP001320420"/>
    </source>
</evidence>
<dbReference type="Proteomes" id="UP001320420">
    <property type="component" value="Unassembled WGS sequence"/>
</dbReference>
<dbReference type="AlphaFoldDB" id="A0AAN9V8C8"/>
<dbReference type="PANTHER" id="PTHR24148">
    <property type="entry name" value="ANKYRIN REPEAT DOMAIN-CONTAINING PROTEIN 39 HOMOLOG-RELATED"/>
    <property type="match status" value="1"/>
</dbReference>
<comment type="caution">
    <text evidence="1">The sequence shown here is derived from an EMBL/GenBank/DDBJ whole genome shotgun (WGS) entry which is preliminary data.</text>
</comment>
<evidence type="ECO:0008006" key="3">
    <source>
        <dbReference type="Google" id="ProtNLM"/>
    </source>
</evidence>
<dbReference type="EMBL" id="JAKJXP020000007">
    <property type="protein sequence ID" value="KAK7756434.1"/>
    <property type="molecule type" value="Genomic_DNA"/>
</dbReference>
<evidence type="ECO:0000313" key="1">
    <source>
        <dbReference type="EMBL" id="KAK7756434.1"/>
    </source>
</evidence>
<dbReference type="InterPro" id="IPR052895">
    <property type="entry name" value="HetReg/Transcr_Mod"/>
</dbReference>
<protein>
    <recommendedName>
        <fullName evidence="3">Heterokaryon incompatibility domain-containing protein</fullName>
    </recommendedName>
</protein>
<dbReference type="PANTHER" id="PTHR24148:SF73">
    <property type="entry name" value="HET DOMAIN PROTEIN (AFU_ORTHOLOGUE AFUA_8G01020)"/>
    <property type="match status" value="1"/>
</dbReference>
<sequence length="384" mass="43623">MCQLGDSHDTIYAKAEPVLAWLGPASDDSELAMATLGASRLREQAELAEEVEVACDAVVRLFSRPYFRHTWILQEICRARSPVVVCGRRWVLWGTLLKRVDLFRFRADTETGLIPLLVASRRSLARDPRDKLYALLSLARDGRVLVPTPNYSQTTEEVFWDTARSMIAGHDRTDVILLAHRTRGERELPSWVSDWANLRCKPPPWILEALAENCSLLRPPNRRNLRAYSWRCIMQVLYQLCCKEAAETSATPKLANWIWHNRGRTVGCCTLQQHIEAYLSKSITDDLNVGENDDLELVLSALGGGFERFERFRMIFAITKNGDLCAVYRAAGKGDQIYILKNCSLPVILRDTGHGSFRFVGEVFVSQDSPFIDNKRQPEIVLIE</sequence>
<name>A0AAN9V8C8_9PEZI</name>
<organism evidence="1 2">
    <name type="scientific">Diatrype stigma</name>
    <dbReference type="NCBI Taxonomy" id="117547"/>
    <lineage>
        <taxon>Eukaryota</taxon>
        <taxon>Fungi</taxon>
        <taxon>Dikarya</taxon>
        <taxon>Ascomycota</taxon>
        <taxon>Pezizomycotina</taxon>
        <taxon>Sordariomycetes</taxon>
        <taxon>Xylariomycetidae</taxon>
        <taxon>Xylariales</taxon>
        <taxon>Diatrypaceae</taxon>
        <taxon>Diatrype</taxon>
    </lineage>
</organism>
<gene>
    <name evidence="1" type="ORF">SLS62_001660</name>
</gene>
<reference evidence="1 2" key="1">
    <citation type="submission" date="2024-02" db="EMBL/GenBank/DDBJ databases">
        <title>De novo assembly and annotation of 12 fungi associated with fruit tree decline syndrome in Ontario, Canada.</title>
        <authorList>
            <person name="Sulman M."/>
            <person name="Ellouze W."/>
            <person name="Ilyukhin E."/>
        </authorList>
    </citation>
    <scope>NUCLEOTIDE SEQUENCE [LARGE SCALE GENOMIC DNA]</scope>
    <source>
        <strain evidence="1 2">M11/M66-122</strain>
    </source>
</reference>
<keyword evidence="2" id="KW-1185">Reference proteome</keyword>